<comment type="caution">
    <text evidence="2">The sequence shown here is derived from an EMBL/GenBank/DDBJ whole genome shotgun (WGS) entry which is preliminary data.</text>
</comment>
<evidence type="ECO:0000313" key="3">
    <source>
        <dbReference type="Proteomes" id="UP000253664"/>
    </source>
</evidence>
<dbReference type="AlphaFoldDB" id="A0A367LCR1"/>
<name>A0A367LCR1_9HYPO</name>
<keyword evidence="3" id="KW-1185">Reference proteome</keyword>
<reference evidence="2 3" key="1">
    <citation type="journal article" date="2015" name="BMC Genomics">
        <title>Insights from the genome of Ophiocordyceps polyrhachis-furcata to pathogenicity and host specificity in insect fungi.</title>
        <authorList>
            <person name="Wichadakul D."/>
            <person name="Kobmoo N."/>
            <person name="Ingsriswang S."/>
            <person name="Tangphatsornruang S."/>
            <person name="Chantasingh D."/>
            <person name="Luangsa-ard J.J."/>
            <person name="Eurwilaichitr L."/>
        </authorList>
    </citation>
    <scope>NUCLEOTIDE SEQUENCE [LARGE SCALE GENOMIC DNA]</scope>
    <source>
        <strain evidence="2 3">BCC 54312</strain>
    </source>
</reference>
<dbReference type="Proteomes" id="UP000253664">
    <property type="component" value="Unassembled WGS sequence"/>
</dbReference>
<evidence type="ECO:0000313" key="2">
    <source>
        <dbReference type="EMBL" id="RCI12213.1"/>
    </source>
</evidence>
<proteinExistence type="predicted"/>
<feature type="compositionally biased region" description="Polar residues" evidence="1">
    <location>
        <begin position="158"/>
        <end position="167"/>
    </location>
</feature>
<gene>
    <name evidence="2" type="ORF">L249_1350</name>
</gene>
<dbReference type="EMBL" id="LKCN02000007">
    <property type="protein sequence ID" value="RCI12213.1"/>
    <property type="molecule type" value="Genomic_DNA"/>
</dbReference>
<feature type="compositionally biased region" description="Basic and acidic residues" evidence="1">
    <location>
        <begin position="20"/>
        <end position="35"/>
    </location>
</feature>
<evidence type="ECO:0000256" key="1">
    <source>
        <dbReference type="SAM" id="MobiDB-lite"/>
    </source>
</evidence>
<feature type="compositionally biased region" description="Polar residues" evidence="1">
    <location>
        <begin position="8"/>
        <end position="18"/>
    </location>
</feature>
<organism evidence="2 3">
    <name type="scientific">Ophiocordyceps polyrhachis-furcata BCC 54312</name>
    <dbReference type="NCBI Taxonomy" id="1330021"/>
    <lineage>
        <taxon>Eukaryota</taxon>
        <taxon>Fungi</taxon>
        <taxon>Dikarya</taxon>
        <taxon>Ascomycota</taxon>
        <taxon>Pezizomycotina</taxon>
        <taxon>Sordariomycetes</taxon>
        <taxon>Hypocreomycetidae</taxon>
        <taxon>Hypocreales</taxon>
        <taxon>Ophiocordycipitaceae</taxon>
        <taxon>Ophiocordyceps</taxon>
    </lineage>
</organism>
<feature type="region of interest" description="Disordered" evidence="1">
    <location>
        <begin position="158"/>
        <end position="178"/>
    </location>
</feature>
<feature type="region of interest" description="Disordered" evidence="1">
    <location>
        <begin position="79"/>
        <end position="113"/>
    </location>
</feature>
<sequence length="178" mass="19646">MAYRDSLTHSLTHRQALNTKGKEEGEASIEEKKNPAWEPNPFKGGKGQHQRVFLSHRHSAIVTGNPPAEQSVDAMDFTHPIHPVGADISGNEAVNNNNNNNNNSQREDDVSPSARNQIDTALFSGGIKWQDGIETETDKLDSEMTRIDEKKMMASSVELYQSFQGENPQISPPPSTPP</sequence>
<protein>
    <submittedName>
        <fullName evidence="2">Uncharacterized protein</fullName>
    </submittedName>
</protein>
<accession>A0A367LCR1</accession>
<feature type="region of interest" description="Disordered" evidence="1">
    <location>
        <begin position="1"/>
        <end position="48"/>
    </location>
</feature>